<dbReference type="RefSeq" id="WP_075315250.1">
    <property type="nucleotide sequence ID" value="NZ_CP018871.1"/>
</dbReference>
<organism evidence="1 2">
    <name type="scientific">Acinetobacter haemolyticus</name>
    <dbReference type="NCBI Taxonomy" id="29430"/>
    <lineage>
        <taxon>Bacteria</taxon>
        <taxon>Pseudomonadati</taxon>
        <taxon>Pseudomonadota</taxon>
        <taxon>Gammaproteobacteria</taxon>
        <taxon>Moraxellales</taxon>
        <taxon>Moraxellaceae</taxon>
        <taxon>Acinetobacter</taxon>
    </lineage>
</organism>
<dbReference type="AlphaFoldDB" id="A0A1L6KL96"/>
<protein>
    <submittedName>
        <fullName evidence="1">Uncharacterized protein</fullName>
    </submittedName>
</protein>
<dbReference type="Proteomes" id="UP000294395">
    <property type="component" value="Chromosome"/>
</dbReference>
<dbReference type="EMBL" id="CP038009">
    <property type="protein sequence ID" value="QBQ15758.1"/>
    <property type="molecule type" value="Genomic_DNA"/>
</dbReference>
<accession>A0A1L6KL96</accession>
<gene>
    <name evidence="1" type="ORF">AHTJR_05510</name>
</gene>
<evidence type="ECO:0000313" key="2">
    <source>
        <dbReference type="Proteomes" id="UP000294395"/>
    </source>
</evidence>
<name>A0A1L6KL96_ACIHA</name>
<proteinExistence type="predicted"/>
<dbReference type="KEGG" id="ahl:AHTJS_05270"/>
<reference evidence="1 2" key="1">
    <citation type="submission" date="2019-03" db="EMBL/GenBank/DDBJ databases">
        <title>Complete genome sequence of two outbreak-associated Acinetobacter haemolyticus strains.</title>
        <authorList>
            <person name="Bai L."/>
            <person name="Zhang S.-C."/>
            <person name="Deng Y."/>
            <person name="Song C.-C."/>
            <person name="Kang G.-B."/>
            <person name="Dong Y."/>
            <person name="Wang Y."/>
            <person name="Gao F."/>
            <person name="Huang H."/>
        </authorList>
    </citation>
    <scope>NUCLEOTIDE SEQUENCE [LARGE SCALE GENOMIC DNA]</scope>
    <source>
        <strain evidence="1 2">TJR01</strain>
    </source>
</reference>
<dbReference type="PROSITE" id="PS51257">
    <property type="entry name" value="PROKAR_LIPOPROTEIN"/>
    <property type="match status" value="1"/>
</dbReference>
<sequence>MKTFKLITACIFLSGCTINPYSVSVNTWVTETSGRGVLLQSNAIPEYDNSMLLFGLREVFRIKKFDLRLVNNSDNYECAKLNVIDNLSLDPSYYSGTYNNKVVLIAPNSVVNLGYVRSASRFDYNFEYKLQMKYSKYSLAENSRYCQEW</sequence>
<evidence type="ECO:0000313" key="1">
    <source>
        <dbReference type="EMBL" id="QBQ15758.1"/>
    </source>
</evidence>